<evidence type="ECO:0000313" key="2">
    <source>
        <dbReference type="EMBL" id="KAG5934102.1"/>
    </source>
</evidence>
<dbReference type="AlphaFoldDB" id="A0A9P7M9N4"/>
<feature type="region of interest" description="Disordered" evidence="1">
    <location>
        <begin position="1"/>
        <end position="56"/>
    </location>
</feature>
<proteinExistence type="predicted"/>
<dbReference type="EMBL" id="SRPO01000329">
    <property type="protein sequence ID" value="KAG5934102.1"/>
    <property type="molecule type" value="Genomic_DNA"/>
</dbReference>
<evidence type="ECO:0000256" key="1">
    <source>
        <dbReference type="SAM" id="MobiDB-lite"/>
    </source>
</evidence>
<keyword evidence="3" id="KW-1185">Reference proteome</keyword>
<organism evidence="2 3">
    <name type="scientific">Claviceps pazoutovae</name>
    <dbReference type="NCBI Taxonomy" id="1649127"/>
    <lineage>
        <taxon>Eukaryota</taxon>
        <taxon>Fungi</taxon>
        <taxon>Dikarya</taxon>
        <taxon>Ascomycota</taxon>
        <taxon>Pezizomycotina</taxon>
        <taxon>Sordariomycetes</taxon>
        <taxon>Hypocreomycetidae</taxon>
        <taxon>Hypocreales</taxon>
        <taxon>Clavicipitaceae</taxon>
        <taxon>Claviceps</taxon>
    </lineage>
</organism>
<dbReference type="OrthoDB" id="10535603at2759"/>
<dbReference type="Proteomes" id="UP000706124">
    <property type="component" value="Unassembled WGS sequence"/>
</dbReference>
<sequence>MLEEASEDANKALCGSHGALFQQRSPVMPRPTAPQSFRKSQDRSGGSPSARGKLENEMNISFHRLESKPTTLRTVIIEDLRKANVLIYSPKKLHRRLFPKSTVHTELRGQPLSAIMNVPDGDFATCTQSLTFEDIVGYLR</sequence>
<evidence type="ECO:0000313" key="3">
    <source>
        <dbReference type="Proteomes" id="UP000706124"/>
    </source>
</evidence>
<name>A0A9P7M9N4_9HYPO</name>
<reference evidence="2 3" key="1">
    <citation type="journal article" date="2020" name="bioRxiv">
        <title>Whole genome comparisons of ergot fungi reveals the divergence and evolution of species within the genus Claviceps are the result of varying mechanisms driving genome evolution and host range expansion.</title>
        <authorList>
            <person name="Wyka S.A."/>
            <person name="Mondo S.J."/>
            <person name="Liu M."/>
            <person name="Dettman J."/>
            <person name="Nalam V."/>
            <person name="Broders K.D."/>
        </authorList>
    </citation>
    <scope>NUCLEOTIDE SEQUENCE [LARGE SCALE GENOMIC DNA]</scope>
    <source>
        <strain evidence="2 3">CCC 1485</strain>
    </source>
</reference>
<protein>
    <submittedName>
        <fullName evidence="2">Uncharacterized protein</fullName>
    </submittedName>
</protein>
<comment type="caution">
    <text evidence="2">The sequence shown here is derived from an EMBL/GenBank/DDBJ whole genome shotgun (WGS) entry which is preliminary data.</text>
</comment>
<accession>A0A9P7M9N4</accession>
<gene>
    <name evidence="2" type="ORF">E4U60_004069</name>
</gene>
<feature type="compositionally biased region" description="Polar residues" evidence="1">
    <location>
        <begin position="33"/>
        <end position="47"/>
    </location>
</feature>